<protein>
    <recommendedName>
        <fullName evidence="8">Abasic site processing protein</fullName>
        <ecNumber evidence="8">3.4.-.-</ecNumber>
    </recommendedName>
</protein>
<keyword evidence="3" id="KW-0227">DNA damage</keyword>
<evidence type="ECO:0000256" key="1">
    <source>
        <dbReference type="ARBA" id="ARBA00008136"/>
    </source>
</evidence>
<evidence type="ECO:0000256" key="4">
    <source>
        <dbReference type="ARBA" id="ARBA00022801"/>
    </source>
</evidence>
<dbReference type="SUPFAM" id="SSF143081">
    <property type="entry name" value="BB1717-like"/>
    <property type="match status" value="1"/>
</dbReference>
<dbReference type="OrthoDB" id="9782620at2"/>
<evidence type="ECO:0000256" key="7">
    <source>
        <dbReference type="ARBA" id="ARBA00023239"/>
    </source>
</evidence>
<sequence length="225" mass="25901">MILIYRMISKISNTASLEEIESHLQSKFDYGQLYTPKAIINGRKEATVCLVTNDAPHHIQYGIWGLLPEGYTDSWKSFQAIYNTLEIECESLSPRTWPYDALKYRRCLILATGFFTGEVVNKSMQSYYTSLRNNKIFCFAGIYNVLEDGFLSCGILSHSNKTPEAQLKHSQPVLIAQHNYAYYLSGHDVLELILNGTFELDPKEQVKQRVVDVNTTFYDEFNTYF</sequence>
<evidence type="ECO:0000313" key="9">
    <source>
        <dbReference type="EMBL" id="TXE05506.1"/>
    </source>
</evidence>
<name>A0A5C7A9Y1_9FLAO</name>
<keyword evidence="2 8" id="KW-0645">Protease</keyword>
<dbReference type="InterPro" id="IPR003738">
    <property type="entry name" value="SRAP"/>
</dbReference>
<reference evidence="9 10" key="1">
    <citation type="submission" date="2019-08" db="EMBL/GenBank/DDBJ databases">
        <title>Genome sequence of Gelidibacter salicanalis IC162T.</title>
        <authorList>
            <person name="Bowman J.P."/>
        </authorList>
    </citation>
    <scope>NUCLEOTIDE SEQUENCE [LARGE SCALE GENOMIC DNA]</scope>
    <source>
        <strain evidence="9 10">IC162</strain>
    </source>
</reference>
<evidence type="ECO:0000256" key="5">
    <source>
        <dbReference type="ARBA" id="ARBA00023124"/>
    </source>
</evidence>
<evidence type="ECO:0000256" key="8">
    <source>
        <dbReference type="RuleBase" id="RU364100"/>
    </source>
</evidence>
<evidence type="ECO:0000313" key="10">
    <source>
        <dbReference type="Proteomes" id="UP000321734"/>
    </source>
</evidence>
<dbReference type="GO" id="GO:0003697">
    <property type="term" value="F:single-stranded DNA binding"/>
    <property type="evidence" value="ECO:0007669"/>
    <property type="project" value="InterPro"/>
</dbReference>
<keyword evidence="4 8" id="KW-0378">Hydrolase</keyword>
<dbReference type="GO" id="GO:0006508">
    <property type="term" value="P:proteolysis"/>
    <property type="evidence" value="ECO:0007669"/>
    <property type="project" value="UniProtKB-KW"/>
</dbReference>
<accession>A0A5C7A9Y1</accession>
<dbReference type="PANTHER" id="PTHR13604:SF0">
    <property type="entry name" value="ABASIC SITE PROCESSING PROTEIN HMCES"/>
    <property type="match status" value="1"/>
</dbReference>
<dbReference type="InterPro" id="IPR036590">
    <property type="entry name" value="SRAP-like"/>
</dbReference>
<proteinExistence type="inferred from homology"/>
<comment type="similarity">
    <text evidence="1 8">Belongs to the SOS response-associated peptidase family.</text>
</comment>
<dbReference type="Gene3D" id="3.90.1680.10">
    <property type="entry name" value="SOS response associated peptidase-like"/>
    <property type="match status" value="1"/>
</dbReference>
<evidence type="ECO:0000256" key="6">
    <source>
        <dbReference type="ARBA" id="ARBA00023125"/>
    </source>
</evidence>
<evidence type="ECO:0000256" key="2">
    <source>
        <dbReference type="ARBA" id="ARBA00022670"/>
    </source>
</evidence>
<dbReference type="Pfam" id="PF02586">
    <property type="entry name" value="SRAP"/>
    <property type="match status" value="1"/>
</dbReference>
<dbReference type="PANTHER" id="PTHR13604">
    <property type="entry name" value="DC12-RELATED"/>
    <property type="match status" value="1"/>
</dbReference>
<dbReference type="Proteomes" id="UP000321734">
    <property type="component" value="Unassembled WGS sequence"/>
</dbReference>
<keyword evidence="7" id="KW-0456">Lyase</keyword>
<dbReference type="EMBL" id="VORX01000011">
    <property type="protein sequence ID" value="TXE05506.1"/>
    <property type="molecule type" value="Genomic_DNA"/>
</dbReference>
<dbReference type="AlphaFoldDB" id="A0A5C7A9Y1"/>
<gene>
    <name evidence="9" type="ORF">ES711_15680</name>
</gene>
<keyword evidence="5" id="KW-0190">Covalent protein-DNA linkage</keyword>
<keyword evidence="10" id="KW-1185">Reference proteome</keyword>
<evidence type="ECO:0000256" key="3">
    <source>
        <dbReference type="ARBA" id="ARBA00022763"/>
    </source>
</evidence>
<keyword evidence="6" id="KW-0238">DNA-binding</keyword>
<dbReference type="EC" id="3.4.-.-" evidence="8"/>
<organism evidence="9 10">
    <name type="scientific">Gelidibacter salicanalis</name>
    <dbReference type="NCBI Taxonomy" id="291193"/>
    <lineage>
        <taxon>Bacteria</taxon>
        <taxon>Pseudomonadati</taxon>
        <taxon>Bacteroidota</taxon>
        <taxon>Flavobacteriia</taxon>
        <taxon>Flavobacteriales</taxon>
        <taxon>Flavobacteriaceae</taxon>
        <taxon>Gelidibacter</taxon>
    </lineage>
</organism>
<dbReference type="GO" id="GO:0106300">
    <property type="term" value="P:protein-DNA covalent cross-linking repair"/>
    <property type="evidence" value="ECO:0007669"/>
    <property type="project" value="InterPro"/>
</dbReference>
<dbReference type="GO" id="GO:0016829">
    <property type="term" value="F:lyase activity"/>
    <property type="evidence" value="ECO:0007669"/>
    <property type="project" value="UniProtKB-KW"/>
</dbReference>
<dbReference type="GO" id="GO:0008233">
    <property type="term" value="F:peptidase activity"/>
    <property type="evidence" value="ECO:0007669"/>
    <property type="project" value="UniProtKB-KW"/>
</dbReference>
<comment type="caution">
    <text evidence="9">The sequence shown here is derived from an EMBL/GenBank/DDBJ whole genome shotgun (WGS) entry which is preliminary data.</text>
</comment>